<protein>
    <submittedName>
        <fullName evidence="2">Uncharacterized protein</fullName>
    </submittedName>
</protein>
<sequence>MVRRPAPPFAWMIGGRLNRGGTKGGLLPGFAVVASLALTLSASTAWAQGGRSSGGFDATLPSIASGPEIRSQADLWVMQVDFKPMRLARLPVTDPETGETRQELVWYLVWRSTNRPLQSPEKETERTPQNELDAPPQLPPFVPEFVLIGEDGTARQYRDVILPNVLPLIEARELRGEFADVKLNTTVSASGDLPAGVAADAPPGEGATYGVATWTGVDPTTDRFIVLLNGFSNGYRIQTGPDGQPVTERRTGVLRFWRPGDEIDEVETEFRLGVNPRGDADAADGVPHWEYLADEARDADGEADAGSEVGDNDPAAAVDGVGEN</sequence>
<name>A0ABX1VDY2_9PLAN</name>
<dbReference type="EMBL" id="WTPX01000072">
    <property type="protein sequence ID" value="NNJ26304.1"/>
    <property type="molecule type" value="Genomic_DNA"/>
</dbReference>
<reference evidence="2 3" key="1">
    <citation type="journal article" date="2020" name="Syst. Appl. Microbiol.">
        <title>Alienimonas chondri sp. nov., a novel planctomycete isolated from the biofilm of the red alga Chondrus crispus.</title>
        <authorList>
            <person name="Vitorino I."/>
            <person name="Albuquerque L."/>
            <person name="Wiegand S."/>
            <person name="Kallscheuer N."/>
            <person name="da Costa M.S."/>
            <person name="Lobo-da-Cunha A."/>
            <person name="Jogler C."/>
            <person name="Lage O.M."/>
        </authorList>
    </citation>
    <scope>NUCLEOTIDE SEQUENCE [LARGE SCALE GENOMIC DNA]</scope>
    <source>
        <strain evidence="2 3">LzC2</strain>
    </source>
</reference>
<proteinExistence type="predicted"/>
<evidence type="ECO:0000313" key="3">
    <source>
        <dbReference type="Proteomes" id="UP000609651"/>
    </source>
</evidence>
<keyword evidence="3" id="KW-1185">Reference proteome</keyword>
<dbReference type="Proteomes" id="UP000609651">
    <property type="component" value="Unassembled WGS sequence"/>
</dbReference>
<gene>
    <name evidence="2" type="ORF">LzC2_23870</name>
</gene>
<comment type="caution">
    <text evidence="2">The sequence shown here is derived from an EMBL/GenBank/DDBJ whole genome shotgun (WGS) entry which is preliminary data.</text>
</comment>
<feature type="region of interest" description="Disordered" evidence="1">
    <location>
        <begin position="295"/>
        <end position="324"/>
    </location>
</feature>
<evidence type="ECO:0000256" key="1">
    <source>
        <dbReference type="SAM" id="MobiDB-lite"/>
    </source>
</evidence>
<evidence type="ECO:0000313" key="2">
    <source>
        <dbReference type="EMBL" id="NNJ26304.1"/>
    </source>
</evidence>
<organism evidence="2 3">
    <name type="scientific">Alienimonas chondri</name>
    <dbReference type="NCBI Taxonomy" id="2681879"/>
    <lineage>
        <taxon>Bacteria</taxon>
        <taxon>Pseudomonadati</taxon>
        <taxon>Planctomycetota</taxon>
        <taxon>Planctomycetia</taxon>
        <taxon>Planctomycetales</taxon>
        <taxon>Planctomycetaceae</taxon>
        <taxon>Alienimonas</taxon>
    </lineage>
</organism>
<feature type="region of interest" description="Disordered" evidence="1">
    <location>
        <begin position="117"/>
        <end position="136"/>
    </location>
</feature>
<dbReference type="RefSeq" id="WP_171187205.1">
    <property type="nucleotide sequence ID" value="NZ_WTPX01000072.1"/>
</dbReference>
<accession>A0ABX1VDY2</accession>